<feature type="transmembrane region" description="Helical" evidence="9">
    <location>
        <begin position="156"/>
        <end position="177"/>
    </location>
</feature>
<dbReference type="GO" id="GO:0000287">
    <property type="term" value="F:magnesium ion binding"/>
    <property type="evidence" value="ECO:0007669"/>
    <property type="project" value="UniProtKB-UniRule"/>
</dbReference>
<comment type="caution">
    <text evidence="9">Lacks conserved residue(s) required for the propagation of feature annotation.</text>
</comment>
<dbReference type="NCBIfam" id="NF001952">
    <property type="entry name" value="PRK00733.1-4"/>
    <property type="match status" value="1"/>
</dbReference>
<sequence length="841" mass="84457">MSGLSLSSPAVAKAADVSLGGGDLTLVVVVAVVALLALAVAAGLVREVLAAGQGTEKMQSIARAVQVGALAYLKRQFRTVAVFVVVIPFLLLLLPADSTGERIGRSVFFVVGALFSAVTGFTGMWLAVRGNVRVAAAARDAEGGERKAMRIAFRTGGVAGMFTVGLGLFGAAVVVLAYKGEAPKVLEGFGFGAALLAMFMRVGGGIFTKAADVGADLVGKVEQGIPEDDPRNAATIADNVGDNVGDCAGMAADLFESYAVMLVAALILGTNAFGNEGLVFPLIVPMIGVITAVVGIFAVAPRASDRSGMSAINRGFFISAIFSAVLVAIAAFAYLPSSFADLHGVTDARIRGLDADPRWVALGAVLIGIVLASAIQLLTGYFTETNRKPVREVTGSARTGPATVILSGISLGLESAVYTALVIAAAVYGAFLLGFGNTTVALFAVAMAGTGLLTTVGVIVSMDTFGPVSDNAQGIAEMSGDVQGEAAAVLERLDAVGNTTKAITKGIAIATAVLAATALFGSFRTTVVNALGNASPSARSALGDFKVFSLSIDNPNVLIGLIIGAAVVFLFAGLAIMAVGRAAGRVVVEVRNQFRTRPGIMDGTEVPDYDRVVSICTQDAQRELATPGLLAIMTPIAVGFALGYAPLGAYLGGAIAAGVLMAVFLSNSGGAWDNAKKLVEEGKLGGKGSDAHAATVIGDTVGDPFKDTAGPAINPLIKVMNLVALLVADAVVRYAGNTWLRVVVALAAIAVVVVAIVISKRRADPIGEMAAADESLESGGGSGASGPSGGSGASGGSGVSGASEAVSASVTPSVPGPAAEASVTRVEANGAARAGDPTAQE</sequence>
<dbReference type="PIRSF" id="PIRSF001265">
    <property type="entry name" value="H+-PPase"/>
    <property type="match status" value="1"/>
</dbReference>
<gene>
    <name evidence="9" type="primary">hppA</name>
    <name evidence="11" type="ORF">EBO15_00205</name>
</gene>
<dbReference type="RefSeq" id="WP_122192220.1">
    <property type="nucleotide sequence ID" value="NZ_JBHSKC010000009.1"/>
</dbReference>
<keyword evidence="3 9" id="KW-0812">Transmembrane</keyword>
<reference evidence="11 12" key="1">
    <citation type="submission" date="2018-10" db="EMBL/GenBank/DDBJ databases">
        <title>Isolation from soil.</title>
        <authorList>
            <person name="Hu J."/>
        </authorList>
    </citation>
    <scope>NUCLEOTIDE SEQUENCE [LARGE SCALE GENOMIC DNA]</scope>
    <source>
        <strain evidence="11 12">NEAU-Ht49</strain>
    </source>
</reference>
<dbReference type="GO" id="GO:0005886">
    <property type="term" value="C:plasma membrane"/>
    <property type="evidence" value="ECO:0007669"/>
    <property type="project" value="UniProtKB-SubCell"/>
</dbReference>
<feature type="site" description="Determinant of potassium independence" evidence="9">
    <location>
        <position position="501"/>
    </location>
</feature>
<evidence type="ECO:0000256" key="7">
    <source>
        <dbReference type="ARBA" id="ARBA00023065"/>
    </source>
</evidence>
<feature type="transmembrane region" description="Helical" evidence="9">
    <location>
        <begin position="77"/>
        <end position="95"/>
    </location>
</feature>
<feature type="compositionally biased region" description="Gly residues" evidence="10">
    <location>
        <begin position="778"/>
        <end position="799"/>
    </location>
</feature>
<feature type="transmembrane region" description="Helical" evidence="9">
    <location>
        <begin position="557"/>
        <end position="579"/>
    </location>
</feature>
<feature type="region of interest" description="Disordered" evidence="10">
    <location>
        <begin position="774"/>
        <end position="841"/>
    </location>
</feature>
<feature type="transmembrane region" description="Helical" evidence="9">
    <location>
        <begin position="502"/>
        <end position="523"/>
    </location>
</feature>
<comment type="subunit">
    <text evidence="9">Homodimer.</text>
</comment>
<feature type="transmembrane region" description="Helical" evidence="9">
    <location>
        <begin position="742"/>
        <end position="759"/>
    </location>
</feature>
<feature type="transmembrane region" description="Helical" evidence="9">
    <location>
        <begin position="255"/>
        <end position="273"/>
    </location>
</feature>
<dbReference type="Pfam" id="PF03030">
    <property type="entry name" value="H_PPase"/>
    <property type="match status" value="1"/>
</dbReference>
<feature type="transmembrane region" description="Helical" evidence="9">
    <location>
        <begin position="648"/>
        <end position="667"/>
    </location>
</feature>
<dbReference type="HAMAP" id="MF_01129">
    <property type="entry name" value="PPase_energized_pump"/>
    <property type="match status" value="1"/>
</dbReference>
<keyword evidence="9" id="KW-0375">Hydrogen ion transport</keyword>
<dbReference type="AlphaFoldDB" id="A0A3M2MFK7"/>
<dbReference type="OrthoDB" id="9808652at2"/>
<protein>
    <recommendedName>
        <fullName evidence="9">K(+)-insensitive pyrophosphate-energized proton pump</fullName>
        <ecNumber evidence="9">7.1.3.1</ecNumber>
    </recommendedName>
    <alternativeName>
        <fullName evidence="9">Membrane-bound proton-translocating pyrophosphatase</fullName>
    </alternativeName>
    <alternativeName>
        <fullName evidence="9">Pyrophosphate-energized inorganic pyrophosphatase</fullName>
        <shortName evidence="9">H(+)-PPase</shortName>
    </alternativeName>
</protein>
<dbReference type="NCBIfam" id="NF001960">
    <property type="entry name" value="PRK00733.3-5"/>
    <property type="match status" value="1"/>
</dbReference>
<keyword evidence="9" id="KW-1003">Cell membrane</keyword>
<evidence type="ECO:0000313" key="12">
    <source>
        <dbReference type="Proteomes" id="UP000282674"/>
    </source>
</evidence>
<comment type="caution">
    <text evidence="11">The sequence shown here is derived from an EMBL/GenBank/DDBJ whole genome shotgun (WGS) entry which is preliminary data.</text>
</comment>
<comment type="function">
    <text evidence="9">Proton pump that utilizes the energy of pyrophosphate hydrolysis as the driving force for proton movement across the membrane. Generates a proton motive force.</text>
</comment>
<evidence type="ECO:0000256" key="6">
    <source>
        <dbReference type="ARBA" id="ARBA00022989"/>
    </source>
</evidence>
<evidence type="ECO:0000256" key="3">
    <source>
        <dbReference type="ARBA" id="ARBA00022692"/>
    </source>
</evidence>
<evidence type="ECO:0000256" key="5">
    <source>
        <dbReference type="ARBA" id="ARBA00022967"/>
    </source>
</evidence>
<feature type="transmembrane region" description="Helical" evidence="9">
    <location>
        <begin position="279"/>
        <end position="300"/>
    </location>
</feature>
<feature type="transmembrane region" description="Helical" evidence="9">
    <location>
        <begin position="440"/>
        <end position="460"/>
    </location>
</feature>
<dbReference type="GO" id="GO:0009678">
    <property type="term" value="F:diphosphate hydrolysis-driven proton transmembrane transporter activity"/>
    <property type="evidence" value="ECO:0007669"/>
    <property type="project" value="UniProtKB-UniRule"/>
</dbReference>
<feature type="transmembrane region" description="Helical" evidence="9">
    <location>
        <begin position="359"/>
        <end position="383"/>
    </location>
</feature>
<keyword evidence="7 9" id="KW-0406">Ion transport</keyword>
<dbReference type="GO" id="GO:0004427">
    <property type="term" value="F:inorganic diphosphate phosphatase activity"/>
    <property type="evidence" value="ECO:0007669"/>
    <property type="project" value="UniProtKB-UniRule"/>
</dbReference>
<evidence type="ECO:0000313" key="11">
    <source>
        <dbReference type="EMBL" id="RMI47770.1"/>
    </source>
</evidence>
<organism evidence="11 12">
    <name type="scientific">Actinomadura harenae</name>
    <dbReference type="NCBI Taxonomy" id="2483351"/>
    <lineage>
        <taxon>Bacteria</taxon>
        <taxon>Bacillati</taxon>
        <taxon>Actinomycetota</taxon>
        <taxon>Actinomycetes</taxon>
        <taxon>Streptosporangiales</taxon>
        <taxon>Thermomonosporaceae</taxon>
        <taxon>Actinomadura</taxon>
    </lineage>
</organism>
<feature type="transmembrane region" description="Helical" evidence="9">
    <location>
        <begin position="107"/>
        <end position="128"/>
    </location>
</feature>
<comment type="similarity">
    <text evidence="9">Belongs to the H(+)-translocating pyrophosphatase (TC 3.A.10) family. K(+)-insensitive subfamily.</text>
</comment>
<keyword evidence="5 9" id="KW-1278">Translocase</keyword>
<evidence type="ECO:0000256" key="2">
    <source>
        <dbReference type="ARBA" id="ARBA00022448"/>
    </source>
</evidence>
<feature type="transmembrane region" description="Helical" evidence="9">
    <location>
        <begin position="24"/>
        <end position="45"/>
    </location>
</feature>
<proteinExistence type="inferred from homology"/>
<comment type="catalytic activity">
    <reaction evidence="9">
        <text>diphosphate + H2O + H(+)(in) = 2 phosphate + 2 H(+)(out)</text>
        <dbReference type="Rhea" id="RHEA:13973"/>
        <dbReference type="ChEBI" id="CHEBI:15377"/>
        <dbReference type="ChEBI" id="CHEBI:15378"/>
        <dbReference type="ChEBI" id="CHEBI:33019"/>
        <dbReference type="ChEBI" id="CHEBI:43474"/>
        <dbReference type="EC" id="7.1.3.1"/>
    </reaction>
</comment>
<feature type="transmembrane region" description="Helical" evidence="9">
    <location>
        <begin position="404"/>
        <end position="428"/>
    </location>
</feature>
<keyword evidence="12" id="KW-1185">Reference proteome</keyword>
<keyword evidence="4 9" id="KW-0460">Magnesium</keyword>
<dbReference type="PANTHER" id="PTHR31998">
    <property type="entry name" value="K(+)-INSENSITIVE PYROPHOSPHATE-ENERGIZED PROTON PUMP"/>
    <property type="match status" value="1"/>
</dbReference>
<evidence type="ECO:0000256" key="8">
    <source>
        <dbReference type="ARBA" id="ARBA00023136"/>
    </source>
</evidence>
<dbReference type="NCBIfam" id="TIGR01104">
    <property type="entry name" value="V_PPase"/>
    <property type="match status" value="1"/>
</dbReference>
<keyword evidence="6 9" id="KW-1133">Transmembrane helix</keyword>
<dbReference type="EMBL" id="RFFG01000001">
    <property type="protein sequence ID" value="RMI47770.1"/>
    <property type="molecule type" value="Genomic_DNA"/>
</dbReference>
<dbReference type="EC" id="7.1.3.1" evidence="9"/>
<keyword evidence="8 9" id="KW-0472">Membrane</keyword>
<comment type="subcellular location">
    <subcellularLocation>
        <location evidence="9">Cell membrane</location>
        <topology evidence="9">Multi-pass membrane protein</topology>
    </subcellularLocation>
    <subcellularLocation>
        <location evidence="1">Endomembrane system</location>
        <topology evidence="1">Multi-pass membrane protein</topology>
    </subcellularLocation>
</comment>
<evidence type="ECO:0000256" key="10">
    <source>
        <dbReference type="SAM" id="MobiDB-lite"/>
    </source>
</evidence>
<keyword evidence="11" id="KW-0378">Hydrolase</keyword>
<dbReference type="Proteomes" id="UP000282674">
    <property type="component" value="Unassembled WGS sequence"/>
</dbReference>
<evidence type="ECO:0000256" key="9">
    <source>
        <dbReference type="HAMAP-Rule" id="MF_01129"/>
    </source>
</evidence>
<keyword evidence="2 9" id="KW-0813">Transport</keyword>
<evidence type="ECO:0000256" key="4">
    <source>
        <dbReference type="ARBA" id="ARBA00022842"/>
    </source>
</evidence>
<feature type="compositionally biased region" description="Low complexity" evidence="10">
    <location>
        <begin position="800"/>
        <end position="810"/>
    </location>
</feature>
<name>A0A3M2MFK7_9ACTN</name>
<dbReference type="InterPro" id="IPR004131">
    <property type="entry name" value="PPase-energised_H-pump"/>
</dbReference>
<comment type="cofactor">
    <cofactor evidence="9">
        <name>Mg(2+)</name>
        <dbReference type="ChEBI" id="CHEBI:18420"/>
    </cofactor>
</comment>
<feature type="transmembrane region" description="Helical" evidence="9">
    <location>
        <begin position="312"/>
        <end position="335"/>
    </location>
</feature>
<dbReference type="GO" id="GO:0012505">
    <property type="term" value="C:endomembrane system"/>
    <property type="evidence" value="ECO:0007669"/>
    <property type="project" value="UniProtKB-SubCell"/>
</dbReference>
<evidence type="ECO:0000256" key="1">
    <source>
        <dbReference type="ARBA" id="ARBA00004127"/>
    </source>
</evidence>
<feature type="transmembrane region" description="Helical" evidence="9">
    <location>
        <begin position="189"/>
        <end position="207"/>
    </location>
</feature>
<accession>A0A3M2MFK7</accession>